<dbReference type="eggNOG" id="COG3426">
    <property type="taxonomic scope" value="Bacteria"/>
</dbReference>
<keyword evidence="6 9" id="KW-0418">Kinase</keyword>
<dbReference type="PATRIC" id="fig|931276.5.peg.2145"/>
<dbReference type="PROSITE" id="PS01075">
    <property type="entry name" value="ACETATE_KINASE_1"/>
    <property type="match status" value="1"/>
</dbReference>
<dbReference type="EMBL" id="CP004121">
    <property type="protein sequence ID" value="AGF55913.1"/>
    <property type="molecule type" value="Genomic_DNA"/>
</dbReference>
<evidence type="ECO:0000256" key="9">
    <source>
        <dbReference type="HAMAP-Rule" id="MF_00542"/>
    </source>
</evidence>
<keyword evidence="5 9" id="KW-0547">Nucleotide-binding</keyword>
<evidence type="ECO:0000256" key="1">
    <source>
        <dbReference type="ARBA" id="ARBA00004496"/>
    </source>
</evidence>
<keyword evidence="3 9" id="KW-0963">Cytoplasm</keyword>
<sequence length="367" mass="40544">MKTYVILAVNTGSTSTKIAVFENEKEVFNKNISHDIDKLKEFKQIQDQLGYRKEIVEQELKAHRISIKNIEIFVGRGGGLVPIKGGTYLVNSKLIEHASKGMSGQHPAQLASQICNIFVKKYGGRAYVVNPPDVDEFEEIARITGLYGVYRESKVHALNQKEVALRYCNTNNKKYENSKLIVCHIGGGISVTAHNNGRMVDSNDIINGDGPMTPTRAGALPITKVVRMCYSGRFTEKELYNKLTKESGLIDHLGTSDIRKIEKRIMLGDRYAKLVYNAMIYQIGKSVGAAACVLKGKVDAIILTGGIANSDYLVSKLDEYISWISKIKVIPGEFEMEALAAGALRVVRGEEEAILYTGHPIWSGVTA</sequence>
<dbReference type="InterPro" id="IPR011245">
    <property type="entry name" value="Butyrate_kin"/>
</dbReference>
<evidence type="ECO:0000256" key="5">
    <source>
        <dbReference type="ARBA" id="ARBA00022741"/>
    </source>
</evidence>
<dbReference type="PIRSF" id="PIRSF036458">
    <property type="entry name" value="Butyrate_kin"/>
    <property type="match status" value="1"/>
</dbReference>
<dbReference type="NCBIfam" id="TIGR02707">
    <property type="entry name" value="butyr_kinase"/>
    <property type="match status" value="1"/>
</dbReference>
<dbReference type="SUPFAM" id="SSF53067">
    <property type="entry name" value="Actin-like ATPase domain"/>
    <property type="match status" value="2"/>
</dbReference>
<proteinExistence type="inferred from homology"/>
<dbReference type="PROSITE" id="PS01076">
    <property type="entry name" value="ACETATE_KINASE_2"/>
    <property type="match status" value="1"/>
</dbReference>
<dbReference type="PANTHER" id="PTHR21060:SF3">
    <property type="entry name" value="BUTYRATE KINASE 2-RELATED"/>
    <property type="match status" value="1"/>
</dbReference>
<dbReference type="AlphaFoldDB" id="M1MHW6"/>
<dbReference type="InterPro" id="IPR000890">
    <property type="entry name" value="Aliphatic_acid_kin_short-chain"/>
</dbReference>
<dbReference type="Gene3D" id="3.30.420.40">
    <property type="match status" value="2"/>
</dbReference>
<dbReference type="OrthoDB" id="9771859at2"/>
<organism evidence="11 12">
    <name type="scientific">Clostridium saccharoperbutylacetonicum N1-4(HMT)</name>
    <dbReference type="NCBI Taxonomy" id="931276"/>
    <lineage>
        <taxon>Bacteria</taxon>
        <taxon>Bacillati</taxon>
        <taxon>Bacillota</taxon>
        <taxon>Clostridia</taxon>
        <taxon>Eubacteriales</taxon>
        <taxon>Clostridiaceae</taxon>
        <taxon>Clostridium</taxon>
    </lineage>
</organism>
<accession>M1MHW6</accession>
<evidence type="ECO:0000256" key="7">
    <source>
        <dbReference type="ARBA" id="ARBA00022840"/>
    </source>
</evidence>
<keyword evidence="12" id="KW-1185">Reference proteome</keyword>
<dbReference type="STRING" id="36745.CLSAP_19710"/>
<dbReference type="Pfam" id="PF00871">
    <property type="entry name" value="Acetate_kinase"/>
    <property type="match status" value="1"/>
</dbReference>
<evidence type="ECO:0000313" key="11">
    <source>
        <dbReference type="EMBL" id="AGF55913.1"/>
    </source>
</evidence>
<evidence type="ECO:0000256" key="10">
    <source>
        <dbReference type="RuleBase" id="RU003835"/>
    </source>
</evidence>
<dbReference type="HAMAP" id="MF_00542">
    <property type="entry name" value="Butyrate_kinase"/>
    <property type="match status" value="1"/>
</dbReference>
<gene>
    <name evidence="11" type="primary">buk2</name>
    <name evidence="9" type="synonym">buk</name>
    <name evidence="11" type="ORF">Cspa_c21470</name>
</gene>
<keyword evidence="7 9" id="KW-0067">ATP-binding</keyword>
<dbReference type="InterPro" id="IPR043129">
    <property type="entry name" value="ATPase_NBD"/>
</dbReference>
<dbReference type="CDD" id="cd24011">
    <property type="entry name" value="ASKHA_NBD_BK"/>
    <property type="match status" value="1"/>
</dbReference>
<dbReference type="GO" id="GO:0006083">
    <property type="term" value="P:acetate metabolic process"/>
    <property type="evidence" value="ECO:0007669"/>
    <property type="project" value="TreeGrafter"/>
</dbReference>
<dbReference type="KEGG" id="csr:Cspa_c21470"/>
<comment type="similarity">
    <text evidence="2 9 10">Belongs to the acetokinase family.</text>
</comment>
<dbReference type="PANTHER" id="PTHR21060">
    <property type="entry name" value="ACETATE KINASE"/>
    <property type="match status" value="1"/>
</dbReference>
<dbReference type="Proteomes" id="UP000011728">
    <property type="component" value="Chromosome"/>
</dbReference>
<dbReference type="GO" id="GO:0047761">
    <property type="term" value="F:butyrate kinase activity"/>
    <property type="evidence" value="ECO:0007669"/>
    <property type="project" value="UniProtKB-UniRule"/>
</dbReference>
<evidence type="ECO:0000256" key="8">
    <source>
        <dbReference type="ARBA" id="ARBA00048596"/>
    </source>
</evidence>
<reference evidence="11 12" key="1">
    <citation type="submission" date="2013-02" db="EMBL/GenBank/DDBJ databases">
        <title>Genome sequence of Clostridium saccharoperbutylacetonicum N1-4(HMT).</title>
        <authorList>
            <person name="Poehlein A."/>
            <person name="Daniel R."/>
        </authorList>
    </citation>
    <scope>NUCLEOTIDE SEQUENCE [LARGE SCALE GENOMIC DNA]</scope>
    <source>
        <strain evidence="12">N1-4(HMT)</strain>
    </source>
</reference>
<dbReference type="GO" id="GO:0005524">
    <property type="term" value="F:ATP binding"/>
    <property type="evidence" value="ECO:0007669"/>
    <property type="project" value="UniProtKB-KW"/>
</dbReference>
<evidence type="ECO:0000256" key="4">
    <source>
        <dbReference type="ARBA" id="ARBA00022679"/>
    </source>
</evidence>
<dbReference type="GO" id="GO:0005737">
    <property type="term" value="C:cytoplasm"/>
    <property type="evidence" value="ECO:0007669"/>
    <property type="project" value="UniProtKB-SubCell"/>
</dbReference>
<evidence type="ECO:0000313" key="12">
    <source>
        <dbReference type="Proteomes" id="UP000011728"/>
    </source>
</evidence>
<dbReference type="RefSeq" id="WP_015392233.1">
    <property type="nucleotide sequence ID" value="NC_020291.1"/>
</dbReference>
<dbReference type="NCBIfam" id="NF002834">
    <property type="entry name" value="PRK03011.1-5"/>
    <property type="match status" value="1"/>
</dbReference>
<comment type="subcellular location">
    <subcellularLocation>
        <location evidence="1 9">Cytoplasm</location>
    </subcellularLocation>
</comment>
<dbReference type="EC" id="2.7.2.7" evidence="9"/>
<evidence type="ECO:0000256" key="3">
    <source>
        <dbReference type="ARBA" id="ARBA00022490"/>
    </source>
</evidence>
<evidence type="ECO:0000256" key="6">
    <source>
        <dbReference type="ARBA" id="ARBA00022777"/>
    </source>
</evidence>
<dbReference type="HOGENOM" id="CLU_048716_0_0_9"/>
<dbReference type="InterPro" id="IPR023865">
    <property type="entry name" value="Aliphatic_acid_kinase_CS"/>
</dbReference>
<evidence type="ECO:0000256" key="2">
    <source>
        <dbReference type="ARBA" id="ARBA00008748"/>
    </source>
</evidence>
<name>M1MHW6_9CLOT</name>
<dbReference type="GO" id="GO:0008776">
    <property type="term" value="F:acetate kinase activity"/>
    <property type="evidence" value="ECO:0007669"/>
    <property type="project" value="TreeGrafter"/>
</dbReference>
<protein>
    <recommendedName>
        <fullName evidence="9">Probable butyrate kinase</fullName>
        <shortName evidence="9">BK</shortName>
        <ecNumber evidence="9">2.7.2.7</ecNumber>
    </recommendedName>
    <alternativeName>
        <fullName evidence="9">Branched-chain carboxylic acid kinase</fullName>
    </alternativeName>
</protein>
<dbReference type="PRINTS" id="PR00471">
    <property type="entry name" value="ACETATEKNASE"/>
</dbReference>
<comment type="catalytic activity">
    <reaction evidence="8 9">
        <text>butanoate + ATP = butanoyl phosphate + ADP</text>
        <dbReference type="Rhea" id="RHEA:13585"/>
        <dbReference type="ChEBI" id="CHEBI:17968"/>
        <dbReference type="ChEBI" id="CHEBI:30616"/>
        <dbReference type="ChEBI" id="CHEBI:58079"/>
        <dbReference type="ChEBI" id="CHEBI:456216"/>
        <dbReference type="EC" id="2.7.2.7"/>
    </reaction>
</comment>
<keyword evidence="4 9" id="KW-0808">Transferase</keyword>